<gene>
    <name evidence="2" type="ORF">SDC9_209238</name>
</gene>
<comment type="caution">
    <text evidence="2">The sequence shown here is derived from an EMBL/GenBank/DDBJ whole genome shotgun (WGS) entry which is preliminary data.</text>
</comment>
<dbReference type="EMBL" id="VSSQ01138194">
    <property type="protein sequence ID" value="MPN61500.1"/>
    <property type="molecule type" value="Genomic_DNA"/>
</dbReference>
<reference evidence="2" key="1">
    <citation type="submission" date="2019-08" db="EMBL/GenBank/DDBJ databases">
        <authorList>
            <person name="Kucharzyk K."/>
            <person name="Murdoch R.W."/>
            <person name="Higgins S."/>
            <person name="Loffler F."/>
        </authorList>
    </citation>
    <scope>NUCLEOTIDE SEQUENCE</scope>
</reference>
<feature type="transmembrane region" description="Helical" evidence="1">
    <location>
        <begin position="93"/>
        <end position="113"/>
    </location>
</feature>
<accession>A0A645JEH3</accession>
<proteinExistence type="predicted"/>
<keyword evidence="1" id="KW-0472">Membrane</keyword>
<dbReference type="AlphaFoldDB" id="A0A645JEH3"/>
<keyword evidence="1" id="KW-0812">Transmembrane</keyword>
<evidence type="ECO:0000256" key="1">
    <source>
        <dbReference type="SAM" id="Phobius"/>
    </source>
</evidence>
<sequence>MIASRVVKSNRVSSGRCVTPAVITTTFAPLQSAYSPARTIRLCLAYGKPCCKSIASPIAFSLLTSIKTSSSKPPVVKKLYAILIPTEPVPTSTIFLVSFILIPLIKLIHYILLFHEKIVIKYHYFSFYIFFK</sequence>
<name>A0A645JEH3_9ZZZZ</name>
<protein>
    <submittedName>
        <fullName evidence="2">Uncharacterized protein</fullName>
    </submittedName>
</protein>
<evidence type="ECO:0000313" key="2">
    <source>
        <dbReference type="EMBL" id="MPN61500.1"/>
    </source>
</evidence>
<organism evidence="2">
    <name type="scientific">bioreactor metagenome</name>
    <dbReference type="NCBI Taxonomy" id="1076179"/>
    <lineage>
        <taxon>unclassified sequences</taxon>
        <taxon>metagenomes</taxon>
        <taxon>ecological metagenomes</taxon>
    </lineage>
</organism>
<keyword evidence="1" id="KW-1133">Transmembrane helix</keyword>